<keyword evidence="1" id="KW-0812">Transmembrane</keyword>
<accession>A0A3P5XCM1</accession>
<dbReference type="EMBL" id="UXAV01000044">
    <property type="protein sequence ID" value="VDC32411.1"/>
    <property type="molecule type" value="Genomic_DNA"/>
</dbReference>
<sequence length="142" mass="15665">MNKTTVAWTAIVGALLMAVGLKFLHVFKFINWSPVGWSKKWKVFESAHFSVKWALLILALMIIIALLYVALSFTYSIPPSITSIIAGIIIVFIVEWSIGSPETPGAALKSISIPFFVMIAITCRFVVGTAVFMKKLSIESIK</sequence>
<organism evidence="2 3">
    <name type="scientific">Filibacter tadaridae</name>
    <dbReference type="NCBI Taxonomy" id="2483811"/>
    <lineage>
        <taxon>Bacteria</taxon>
        <taxon>Bacillati</taxon>
        <taxon>Bacillota</taxon>
        <taxon>Bacilli</taxon>
        <taxon>Bacillales</taxon>
        <taxon>Caryophanaceae</taxon>
        <taxon>Filibacter</taxon>
    </lineage>
</organism>
<keyword evidence="3" id="KW-1185">Reference proteome</keyword>
<evidence type="ECO:0000313" key="3">
    <source>
        <dbReference type="Proteomes" id="UP000270468"/>
    </source>
</evidence>
<keyword evidence="1" id="KW-1133">Transmembrane helix</keyword>
<feature type="transmembrane region" description="Helical" evidence="1">
    <location>
        <begin position="81"/>
        <end position="99"/>
    </location>
</feature>
<dbReference type="OrthoDB" id="2966427at2"/>
<feature type="transmembrane region" description="Helical" evidence="1">
    <location>
        <begin position="111"/>
        <end position="133"/>
    </location>
</feature>
<feature type="transmembrane region" description="Helical" evidence="1">
    <location>
        <begin position="7"/>
        <end position="30"/>
    </location>
</feature>
<keyword evidence="1" id="KW-0472">Membrane</keyword>
<evidence type="ECO:0000256" key="1">
    <source>
        <dbReference type="SAM" id="Phobius"/>
    </source>
</evidence>
<dbReference type="Proteomes" id="UP000270468">
    <property type="component" value="Unassembled WGS sequence"/>
</dbReference>
<dbReference type="AlphaFoldDB" id="A0A3P5XCM1"/>
<proteinExistence type="predicted"/>
<reference evidence="2 3" key="1">
    <citation type="submission" date="2018-11" db="EMBL/GenBank/DDBJ databases">
        <authorList>
            <person name="Criscuolo A."/>
        </authorList>
    </citation>
    <scope>NUCLEOTIDE SEQUENCE [LARGE SCALE GENOMIC DNA]</scope>
    <source>
        <strain evidence="2">ATB-66</strain>
    </source>
</reference>
<protein>
    <submittedName>
        <fullName evidence="2">Uncharacterized protein</fullName>
    </submittedName>
</protein>
<evidence type="ECO:0000313" key="2">
    <source>
        <dbReference type="EMBL" id="VDC32411.1"/>
    </source>
</evidence>
<name>A0A3P5XCM1_9BACL</name>
<dbReference type="RefSeq" id="WP_124071448.1">
    <property type="nucleotide sequence ID" value="NZ_CBCRXF010000002.1"/>
</dbReference>
<gene>
    <name evidence="2" type="ORF">FILTAD_02639</name>
</gene>
<feature type="transmembrane region" description="Helical" evidence="1">
    <location>
        <begin position="50"/>
        <end position="69"/>
    </location>
</feature>